<dbReference type="OrthoDB" id="5502251at2"/>
<keyword evidence="1" id="KW-0472">Membrane</keyword>
<name>A0A0K1Q515_9BACT</name>
<keyword evidence="1" id="KW-1133">Transmembrane helix</keyword>
<dbReference type="InterPro" id="IPR009078">
    <property type="entry name" value="Ferritin-like_SF"/>
</dbReference>
<evidence type="ECO:0000313" key="2">
    <source>
        <dbReference type="EMBL" id="AKV00742.1"/>
    </source>
</evidence>
<feature type="transmembrane region" description="Helical" evidence="1">
    <location>
        <begin position="58"/>
        <end position="76"/>
    </location>
</feature>
<dbReference type="STRING" id="1391654.AKJ09_07405"/>
<dbReference type="RefSeq" id="WP_146651977.1">
    <property type="nucleotide sequence ID" value="NZ_CP012333.1"/>
</dbReference>
<dbReference type="Proteomes" id="UP000064967">
    <property type="component" value="Chromosome"/>
</dbReference>
<protein>
    <submittedName>
        <fullName evidence="2">Uncharacterized protein</fullName>
    </submittedName>
</protein>
<dbReference type="PATRIC" id="fig|1391654.3.peg.7520"/>
<organism evidence="2 3">
    <name type="scientific">Labilithrix luteola</name>
    <dbReference type="NCBI Taxonomy" id="1391654"/>
    <lineage>
        <taxon>Bacteria</taxon>
        <taxon>Pseudomonadati</taxon>
        <taxon>Myxococcota</taxon>
        <taxon>Polyangia</taxon>
        <taxon>Polyangiales</taxon>
        <taxon>Labilitrichaceae</taxon>
        <taxon>Labilithrix</taxon>
    </lineage>
</organism>
<evidence type="ECO:0000256" key="1">
    <source>
        <dbReference type="SAM" id="Phobius"/>
    </source>
</evidence>
<dbReference type="SUPFAM" id="SSF47240">
    <property type="entry name" value="Ferritin-like"/>
    <property type="match status" value="1"/>
</dbReference>
<dbReference type="AlphaFoldDB" id="A0A0K1Q515"/>
<dbReference type="EMBL" id="CP012333">
    <property type="protein sequence ID" value="AKV00742.1"/>
    <property type="molecule type" value="Genomic_DNA"/>
</dbReference>
<gene>
    <name evidence="2" type="ORF">AKJ09_07405</name>
</gene>
<reference evidence="2 3" key="1">
    <citation type="submission" date="2015-08" db="EMBL/GenBank/DDBJ databases">
        <authorList>
            <person name="Babu N.S."/>
            <person name="Beckwith C.J."/>
            <person name="Beseler K.G."/>
            <person name="Brison A."/>
            <person name="Carone J.V."/>
            <person name="Caskin T.P."/>
            <person name="Diamond M."/>
            <person name="Durham M.E."/>
            <person name="Foxe J.M."/>
            <person name="Go M."/>
            <person name="Henderson B.A."/>
            <person name="Jones I.B."/>
            <person name="McGettigan J.A."/>
            <person name="Micheletti S.J."/>
            <person name="Nasrallah M.E."/>
            <person name="Ortiz D."/>
            <person name="Piller C.R."/>
            <person name="Privatt S.R."/>
            <person name="Schneider S.L."/>
            <person name="Sharp S."/>
            <person name="Smith T.C."/>
            <person name="Stanton J.D."/>
            <person name="Ullery H.E."/>
            <person name="Wilson R.J."/>
            <person name="Serrano M.G."/>
            <person name="Buck G."/>
            <person name="Lee V."/>
            <person name="Wang Y."/>
            <person name="Carvalho R."/>
            <person name="Voegtly L."/>
            <person name="Shi R."/>
            <person name="Duckworth R."/>
            <person name="Johnson A."/>
            <person name="Loviza R."/>
            <person name="Walstead R."/>
            <person name="Shah Z."/>
            <person name="Kiflezghi M."/>
            <person name="Wade K."/>
            <person name="Ball S.L."/>
            <person name="Bradley K.W."/>
            <person name="Asai D.J."/>
            <person name="Bowman C.A."/>
            <person name="Russell D.A."/>
            <person name="Pope W.H."/>
            <person name="Jacobs-Sera D."/>
            <person name="Hendrix R.W."/>
            <person name="Hatfull G.F."/>
        </authorList>
    </citation>
    <scope>NUCLEOTIDE SEQUENCE [LARGE SCALE GENOMIC DNA]</scope>
    <source>
        <strain evidence="2 3">DSM 27648</strain>
    </source>
</reference>
<accession>A0A0K1Q515</accession>
<evidence type="ECO:0000313" key="3">
    <source>
        <dbReference type="Proteomes" id="UP000064967"/>
    </source>
</evidence>
<feature type="transmembrane region" description="Helical" evidence="1">
    <location>
        <begin position="23"/>
        <end position="46"/>
    </location>
</feature>
<dbReference type="KEGG" id="llu:AKJ09_07405"/>
<keyword evidence="3" id="KW-1185">Reference proteome</keyword>
<sequence>MTAQPYREPAPPPSGPPRPSRRLATYCNLGIAAIVGASFGACSRYGCRYDHLEESAGAVLGFLSVGAIVVLAVMALRRLSQTARRRAPYEPRDKASVVGIVLTSLFALGSALLTSLFWFVSTQSPSSLGIGGWGRPLRIGKRAVTPDVRASKEWARGPRPDPSGLDDVTRAVLRDLWLHDARKEHASVPAFGRVARHLVALGAPSDLVRRAHLSCLQEIDHAERCFALASAYAGEDLGVQPMPALYGGDDALPRDRTKALVQVATEALVDGALLEDFNAELARTALDDVRDPACREALVRIVEDESEHAALAWDILAYCVAEGGEPVVCALRAKNASIGETPESLYDPALVARVEALPDRAPLYAHGRVRPEHVEGVFRARRLYAGERLGAILRTARRAASQGAALSASN</sequence>
<feature type="transmembrane region" description="Helical" evidence="1">
    <location>
        <begin position="97"/>
        <end position="120"/>
    </location>
</feature>
<proteinExistence type="predicted"/>
<keyword evidence="1" id="KW-0812">Transmembrane</keyword>